<evidence type="ECO:0000313" key="2">
    <source>
        <dbReference type="Proteomes" id="UP000233551"/>
    </source>
</evidence>
<protein>
    <submittedName>
        <fullName evidence="1">Uncharacterized protein</fullName>
    </submittedName>
</protein>
<name>A0A2I0KSH2_PUNGR</name>
<reference evidence="1 2" key="1">
    <citation type="submission" date="2017-11" db="EMBL/GenBank/DDBJ databases">
        <title>De-novo sequencing of pomegranate (Punica granatum L.) genome.</title>
        <authorList>
            <person name="Akparov Z."/>
            <person name="Amiraslanov A."/>
            <person name="Hajiyeva S."/>
            <person name="Abbasov M."/>
            <person name="Kaur K."/>
            <person name="Hamwieh A."/>
            <person name="Solovyev V."/>
            <person name="Salamov A."/>
            <person name="Braich B."/>
            <person name="Kosarev P."/>
            <person name="Mahmoud A."/>
            <person name="Hajiyev E."/>
            <person name="Babayeva S."/>
            <person name="Izzatullayeva V."/>
            <person name="Mammadov A."/>
            <person name="Mammadov A."/>
            <person name="Sharifova S."/>
            <person name="Ojaghi J."/>
            <person name="Eynullazada K."/>
            <person name="Bayramov B."/>
            <person name="Abdulazimova A."/>
            <person name="Shahmuradov I."/>
        </authorList>
    </citation>
    <scope>NUCLEOTIDE SEQUENCE [LARGE SCALE GENOMIC DNA]</scope>
    <source>
        <strain evidence="2">cv. AG2017</strain>
        <tissue evidence="1">Leaf</tissue>
    </source>
</reference>
<keyword evidence="2" id="KW-1185">Reference proteome</keyword>
<dbReference type="EMBL" id="PGOL01000377">
    <property type="protein sequence ID" value="PKI71429.1"/>
    <property type="molecule type" value="Genomic_DNA"/>
</dbReference>
<evidence type="ECO:0000313" key="1">
    <source>
        <dbReference type="EMBL" id="PKI71429.1"/>
    </source>
</evidence>
<dbReference type="Proteomes" id="UP000233551">
    <property type="component" value="Unassembled WGS sequence"/>
</dbReference>
<comment type="caution">
    <text evidence="1">The sequence shown here is derived from an EMBL/GenBank/DDBJ whole genome shotgun (WGS) entry which is preliminary data.</text>
</comment>
<dbReference type="AlphaFoldDB" id="A0A2I0KSH2"/>
<gene>
    <name evidence="1" type="ORF">CRG98_008180</name>
</gene>
<organism evidence="1 2">
    <name type="scientific">Punica granatum</name>
    <name type="common">Pomegranate</name>
    <dbReference type="NCBI Taxonomy" id="22663"/>
    <lineage>
        <taxon>Eukaryota</taxon>
        <taxon>Viridiplantae</taxon>
        <taxon>Streptophyta</taxon>
        <taxon>Embryophyta</taxon>
        <taxon>Tracheophyta</taxon>
        <taxon>Spermatophyta</taxon>
        <taxon>Magnoliopsida</taxon>
        <taxon>eudicotyledons</taxon>
        <taxon>Gunneridae</taxon>
        <taxon>Pentapetalae</taxon>
        <taxon>rosids</taxon>
        <taxon>malvids</taxon>
        <taxon>Myrtales</taxon>
        <taxon>Lythraceae</taxon>
        <taxon>Punica</taxon>
    </lineage>
</organism>
<accession>A0A2I0KSH2</accession>
<proteinExistence type="predicted"/>
<sequence>MKLLVDLLGGYAEEVGELTPNDRERVGHEDALGRGRGPLDERRILFDRAIHRSESSPNAQDILSRWCDRFKPETGSRAVHPYLNGGDVGLTP</sequence>